<evidence type="ECO:0000313" key="1">
    <source>
        <dbReference type="EMBL" id="PRY49452.1"/>
    </source>
</evidence>
<protein>
    <submittedName>
        <fullName evidence="1">Erythromycin esterase-like protein</fullName>
    </submittedName>
</protein>
<dbReference type="PANTHER" id="PTHR31299:SF0">
    <property type="entry name" value="ESTERASE, PUTATIVE (AFU_ORTHOLOGUE AFUA_1G05850)-RELATED"/>
    <property type="match status" value="1"/>
</dbReference>
<dbReference type="SUPFAM" id="SSF159501">
    <property type="entry name" value="EreA/ChaN-like"/>
    <property type="match status" value="1"/>
</dbReference>
<dbReference type="GO" id="GO:0046677">
    <property type="term" value="P:response to antibiotic"/>
    <property type="evidence" value="ECO:0007669"/>
    <property type="project" value="InterPro"/>
</dbReference>
<organism evidence="1 2">
    <name type="scientific">Arcticibacter pallidicorallinus</name>
    <dbReference type="NCBI Taxonomy" id="1259464"/>
    <lineage>
        <taxon>Bacteria</taxon>
        <taxon>Pseudomonadati</taxon>
        <taxon>Bacteroidota</taxon>
        <taxon>Sphingobacteriia</taxon>
        <taxon>Sphingobacteriales</taxon>
        <taxon>Sphingobacteriaceae</taxon>
        <taxon>Arcticibacter</taxon>
    </lineage>
</organism>
<dbReference type="RefSeq" id="WP_106294790.1">
    <property type="nucleotide sequence ID" value="NZ_PVTH01000011.1"/>
</dbReference>
<gene>
    <name evidence="1" type="ORF">B0I27_1118</name>
</gene>
<dbReference type="InterPro" id="IPR007815">
    <property type="entry name" value="Emycin_Estase"/>
</dbReference>
<accession>A0A2T0TUS0</accession>
<evidence type="ECO:0000313" key="2">
    <source>
        <dbReference type="Proteomes" id="UP000238034"/>
    </source>
</evidence>
<dbReference type="Gene3D" id="1.20.1440.30">
    <property type="entry name" value="Biosynthetic Protein domain"/>
    <property type="match status" value="1"/>
</dbReference>
<name>A0A2T0TUS0_9SPHI</name>
<dbReference type="OrthoDB" id="9810066at2"/>
<comment type="caution">
    <text evidence="1">The sequence shown here is derived from an EMBL/GenBank/DDBJ whole genome shotgun (WGS) entry which is preliminary data.</text>
</comment>
<dbReference type="InterPro" id="IPR052036">
    <property type="entry name" value="Hydrolase/PRTase-associated"/>
</dbReference>
<proteinExistence type="predicted"/>
<dbReference type="Gene3D" id="3.40.1660.10">
    <property type="entry name" value="EreA-like (biosynthetic domain)"/>
    <property type="match status" value="1"/>
</dbReference>
<sequence>MTYRLFVFFFLVVASLIVPFKAESQVDTQDIVERLNHHIVPIQTFNPDSSFSDISFLESLLKEKEIIALGEGTHGTHEFFRYKDKLIRFLVTKLHFKAIAFESDFAALMSLDDYINGRLTKPRFFGGFPAGKETREILEWLRAYNGSKPEKEKVHIYGLEARGFGNIIQVVLDSISNISAPSKAVLQKVATTVHSSLTKKDIAALDSTVSSLKMLVTQEYRPAVHVHYVQLLEQEIARYLRSEKDRLGMRDKNMFENACWIQSQTDNNKLIIWAHNGHVSKSNIFWQDPLGKHLDKKCGSKYYVIATDMNHGKVGVMAKRNKELKYMDIYYPPVSSTRSYEYYFSKCFSSNFLLDLSEASGDSVLETFLNEPKEMRLIGGTEKPSDRKLSMSKCFDLIAFFDKTTAAGSR</sequence>
<reference evidence="1 2" key="1">
    <citation type="submission" date="2018-03" db="EMBL/GenBank/DDBJ databases">
        <title>Genomic Encyclopedia of Type Strains, Phase III (KMG-III): the genomes of soil and plant-associated and newly described type strains.</title>
        <authorList>
            <person name="Whitman W."/>
        </authorList>
    </citation>
    <scope>NUCLEOTIDE SEQUENCE [LARGE SCALE GENOMIC DNA]</scope>
    <source>
        <strain evidence="1 2">CGMCC 1.9313</strain>
    </source>
</reference>
<dbReference type="Pfam" id="PF05139">
    <property type="entry name" value="Erythro_esteras"/>
    <property type="match status" value="1"/>
</dbReference>
<dbReference type="EMBL" id="PVTH01000011">
    <property type="protein sequence ID" value="PRY49452.1"/>
    <property type="molecule type" value="Genomic_DNA"/>
</dbReference>
<dbReference type="Proteomes" id="UP000238034">
    <property type="component" value="Unassembled WGS sequence"/>
</dbReference>
<dbReference type="CDD" id="cd14728">
    <property type="entry name" value="Ere-like"/>
    <property type="match status" value="1"/>
</dbReference>
<dbReference type="AlphaFoldDB" id="A0A2T0TUS0"/>
<keyword evidence="2" id="KW-1185">Reference proteome</keyword>
<dbReference type="PANTHER" id="PTHR31299">
    <property type="entry name" value="ESTERASE, PUTATIVE (AFU_ORTHOLOGUE AFUA_1G05850)-RELATED"/>
    <property type="match status" value="1"/>
</dbReference>
<dbReference type="Gene3D" id="3.30.1870.10">
    <property type="entry name" value="EreA-like, domain 2"/>
    <property type="match status" value="1"/>
</dbReference>